<dbReference type="PANTHER" id="PTHR30627:SF24">
    <property type="entry name" value="PENICILLIN-BINDING PROTEIN 4B"/>
    <property type="match status" value="1"/>
</dbReference>
<dbReference type="GO" id="GO:0071555">
    <property type="term" value="P:cell wall organization"/>
    <property type="evidence" value="ECO:0007669"/>
    <property type="project" value="TreeGrafter"/>
</dbReference>
<name>A0A542Z8P8_9MICO</name>
<feature type="domain" description="Penicillin binding protein A dimerisation" evidence="2">
    <location>
        <begin position="52"/>
        <end position="134"/>
    </location>
</feature>
<dbReference type="InterPro" id="IPR036138">
    <property type="entry name" value="PBP_dimer_sf"/>
</dbReference>
<reference evidence="3 4" key="1">
    <citation type="submission" date="2019-06" db="EMBL/GenBank/DDBJ databases">
        <title>Sequencing the genomes of 1000 actinobacteria strains.</title>
        <authorList>
            <person name="Klenk H.-P."/>
        </authorList>
    </citation>
    <scope>NUCLEOTIDE SEQUENCE [LARGE SCALE GENOMIC DNA]</scope>
    <source>
        <strain evidence="3 4">DSM 18082</strain>
    </source>
</reference>
<dbReference type="InterPro" id="IPR054120">
    <property type="entry name" value="PBPA_dimer"/>
</dbReference>
<dbReference type="SUPFAM" id="SSF56519">
    <property type="entry name" value="Penicillin binding protein dimerisation domain"/>
    <property type="match status" value="1"/>
</dbReference>
<accession>A0A542Z8P8</accession>
<dbReference type="Pfam" id="PF00905">
    <property type="entry name" value="Transpeptidase"/>
    <property type="match status" value="1"/>
</dbReference>
<dbReference type="SUPFAM" id="SSF56601">
    <property type="entry name" value="beta-lactamase/transpeptidase-like"/>
    <property type="match status" value="1"/>
</dbReference>
<keyword evidence="4" id="KW-1185">Reference proteome</keyword>
<dbReference type="GO" id="GO:0005886">
    <property type="term" value="C:plasma membrane"/>
    <property type="evidence" value="ECO:0007669"/>
    <property type="project" value="TreeGrafter"/>
</dbReference>
<protein>
    <submittedName>
        <fullName evidence="3">Cell elongation-specific peptidoglycan D,D-transpeptidase</fullName>
    </submittedName>
</protein>
<dbReference type="Proteomes" id="UP000319514">
    <property type="component" value="Unassembled WGS sequence"/>
</dbReference>
<dbReference type="InterPro" id="IPR050515">
    <property type="entry name" value="Beta-lactam/transpept"/>
</dbReference>
<proteinExistence type="predicted"/>
<dbReference type="RefSeq" id="WP_141790087.1">
    <property type="nucleotide sequence ID" value="NZ_BAAAKX010000008.1"/>
</dbReference>
<dbReference type="PANTHER" id="PTHR30627">
    <property type="entry name" value="PEPTIDOGLYCAN D,D-TRANSPEPTIDASE"/>
    <property type="match status" value="1"/>
</dbReference>
<feature type="domain" description="Penicillin-binding protein transpeptidase" evidence="1">
    <location>
        <begin position="156"/>
        <end position="486"/>
    </location>
</feature>
<evidence type="ECO:0000313" key="3">
    <source>
        <dbReference type="EMBL" id="TQL56695.1"/>
    </source>
</evidence>
<organism evidence="3 4">
    <name type="scientific">Oryzihumus leptocrescens</name>
    <dbReference type="NCBI Taxonomy" id="297536"/>
    <lineage>
        <taxon>Bacteria</taxon>
        <taxon>Bacillati</taxon>
        <taxon>Actinomycetota</taxon>
        <taxon>Actinomycetes</taxon>
        <taxon>Micrococcales</taxon>
        <taxon>Intrasporangiaceae</taxon>
        <taxon>Oryzihumus</taxon>
    </lineage>
</organism>
<comment type="caution">
    <text evidence="3">The sequence shown here is derived from an EMBL/GenBank/DDBJ whole genome shotgun (WGS) entry which is preliminary data.</text>
</comment>
<evidence type="ECO:0000259" key="1">
    <source>
        <dbReference type="Pfam" id="PF00905"/>
    </source>
</evidence>
<evidence type="ECO:0000313" key="4">
    <source>
        <dbReference type="Proteomes" id="UP000319514"/>
    </source>
</evidence>
<dbReference type="GO" id="GO:0071972">
    <property type="term" value="F:peptidoglycan L,D-transpeptidase activity"/>
    <property type="evidence" value="ECO:0007669"/>
    <property type="project" value="TreeGrafter"/>
</dbReference>
<dbReference type="Gene3D" id="3.90.1310.10">
    <property type="entry name" value="Penicillin-binding protein 2a (Domain 2)"/>
    <property type="match status" value="1"/>
</dbReference>
<dbReference type="Gene3D" id="3.40.710.10">
    <property type="entry name" value="DD-peptidase/beta-lactamase superfamily"/>
    <property type="match status" value="1"/>
</dbReference>
<dbReference type="GO" id="GO:0008658">
    <property type="term" value="F:penicillin binding"/>
    <property type="evidence" value="ECO:0007669"/>
    <property type="project" value="InterPro"/>
</dbReference>
<dbReference type="InterPro" id="IPR001460">
    <property type="entry name" value="PCN-bd_Tpept"/>
</dbReference>
<dbReference type="InterPro" id="IPR012338">
    <property type="entry name" value="Beta-lactam/transpept-like"/>
</dbReference>
<gene>
    <name evidence="3" type="ORF">FB474_3455</name>
</gene>
<dbReference type="OrthoDB" id="9766847at2"/>
<dbReference type="AlphaFoldDB" id="A0A542Z8P8"/>
<sequence>MNAPIRRLSFIVAALFASLLIATTWIQFVQAKDLQDRPNNRRTLLASYARERGAILVGGSPVARSVPSKDQLKWLRTYPSARLYSQVTGYYSFTYGAGGGLEGSEDSLLSGQSDKLFYRRIVDMVTGKVPSGASLELTIDPRAQKAADEALGDQRGAVVALDPSTGAILAMVSHPQYDPSPLASHDLKSVASAWQQVNNAPGNPAVNRTINGDLYPPGSTFKLVTAAAALSSGQYTEDSEIPGPATLKLPDTTNAKLPNDDRLPCGPGGTSTLLVALQRSCNTSFGGLGIKLGADALRAQAAKFGFGDQLSVPMRVTPSTVPEQMNRPQTAQAAIGQYDVRVTPLQMAMVSAAIANKGVVMRPYLVKDVRSADLDVIEETSPEQLSQAVSPDVAARLTRMMEAVVQNGTATAAQIPGVSVAGKTGTAEHGSAADGTPLPPHAWFTAFAPADNPRIAVAVVVEDGGRAGNEAFGGKVAAPIARQVIESVVNR</sequence>
<dbReference type="Pfam" id="PF21922">
    <property type="entry name" value="PBP_dimer_2"/>
    <property type="match status" value="1"/>
</dbReference>
<evidence type="ECO:0000259" key="2">
    <source>
        <dbReference type="Pfam" id="PF21922"/>
    </source>
</evidence>
<dbReference type="EMBL" id="VFOQ01000002">
    <property type="protein sequence ID" value="TQL56695.1"/>
    <property type="molecule type" value="Genomic_DNA"/>
</dbReference>